<reference evidence="2" key="1">
    <citation type="submission" date="2021-12" db="EMBL/GenBank/DDBJ databases">
        <authorList>
            <person name="Martin H S."/>
        </authorList>
    </citation>
    <scope>NUCLEOTIDE SEQUENCE</scope>
</reference>
<feature type="compositionally biased region" description="Basic and acidic residues" evidence="1">
    <location>
        <begin position="226"/>
        <end position="239"/>
    </location>
</feature>
<evidence type="ECO:0000256" key="1">
    <source>
        <dbReference type="SAM" id="MobiDB-lite"/>
    </source>
</evidence>
<organism evidence="2 3">
    <name type="scientific">Brenthis ino</name>
    <name type="common">lesser marbled fritillary</name>
    <dbReference type="NCBI Taxonomy" id="405034"/>
    <lineage>
        <taxon>Eukaryota</taxon>
        <taxon>Metazoa</taxon>
        <taxon>Ecdysozoa</taxon>
        <taxon>Arthropoda</taxon>
        <taxon>Hexapoda</taxon>
        <taxon>Insecta</taxon>
        <taxon>Pterygota</taxon>
        <taxon>Neoptera</taxon>
        <taxon>Endopterygota</taxon>
        <taxon>Lepidoptera</taxon>
        <taxon>Glossata</taxon>
        <taxon>Ditrysia</taxon>
        <taxon>Papilionoidea</taxon>
        <taxon>Nymphalidae</taxon>
        <taxon>Heliconiinae</taxon>
        <taxon>Argynnini</taxon>
        <taxon>Brenthis</taxon>
    </lineage>
</organism>
<feature type="region of interest" description="Disordered" evidence="1">
    <location>
        <begin position="217"/>
        <end position="264"/>
    </location>
</feature>
<proteinExistence type="predicted"/>
<sequence length="424" mass="47875">MTLKCNNCNLVISELLAYVQNKLSVADEDSIVRICVATFTSEQIEEANNLLVHSLPTDLRKTARKGKGKANRLVNDIISVFKVTDPDVLPVFVARDLDKLPPITFDHLDVSKLLKDLALVQAELKTIKSSYVTVDQLEDVKREFRILKHTSPPFSAAKVNMRRGAYRDSGPIGFSQLDDTVITNHSDRPNAKTSSPRDFNVDYRSINYMEGTRSALKNYKSQRTVESGERESDVERVSGEDESEREANNVLSHTVSAPRGTPSETTLNQATRGDATSFAEVTKTEGEWNVVQRRKPKTASYRYRGAAGVSKEENCNFKAAERKVPIFITMVHKDTKESDIVEYVYNKTQEHIKVEKITFLKGNKDYNAYKFFVSERKISIFLDETLWPQGVIFRRFVNFKRKYSSGTNGVTVKTMYGPTPTGNG</sequence>
<dbReference type="Proteomes" id="UP000838878">
    <property type="component" value="Chromosome 3"/>
</dbReference>
<feature type="non-terminal residue" evidence="2">
    <location>
        <position position="424"/>
    </location>
</feature>
<protein>
    <recommendedName>
        <fullName evidence="4">Mutant cadherin</fullName>
    </recommendedName>
</protein>
<gene>
    <name evidence="2" type="ORF">BINO364_LOCUS9195</name>
</gene>
<evidence type="ECO:0008006" key="4">
    <source>
        <dbReference type="Google" id="ProtNLM"/>
    </source>
</evidence>
<name>A0A8J9VKB0_9NEOP</name>
<dbReference type="EMBL" id="OV170223">
    <property type="protein sequence ID" value="CAH0723353.1"/>
    <property type="molecule type" value="Genomic_DNA"/>
</dbReference>
<evidence type="ECO:0000313" key="3">
    <source>
        <dbReference type="Proteomes" id="UP000838878"/>
    </source>
</evidence>
<evidence type="ECO:0000313" key="2">
    <source>
        <dbReference type="EMBL" id="CAH0723353.1"/>
    </source>
</evidence>
<keyword evidence="3" id="KW-1185">Reference proteome</keyword>
<dbReference type="AlphaFoldDB" id="A0A8J9VKB0"/>
<dbReference type="OrthoDB" id="7472940at2759"/>
<accession>A0A8J9VKB0</accession>